<organism evidence="1 2">
    <name type="scientific">Pleurodeles waltl</name>
    <name type="common">Iberian ribbed newt</name>
    <dbReference type="NCBI Taxonomy" id="8319"/>
    <lineage>
        <taxon>Eukaryota</taxon>
        <taxon>Metazoa</taxon>
        <taxon>Chordata</taxon>
        <taxon>Craniata</taxon>
        <taxon>Vertebrata</taxon>
        <taxon>Euteleostomi</taxon>
        <taxon>Amphibia</taxon>
        <taxon>Batrachia</taxon>
        <taxon>Caudata</taxon>
        <taxon>Salamandroidea</taxon>
        <taxon>Salamandridae</taxon>
        <taxon>Pleurodelinae</taxon>
        <taxon>Pleurodeles</taxon>
    </lineage>
</organism>
<reference evidence="1" key="1">
    <citation type="journal article" date="2022" name="bioRxiv">
        <title>Sequencing and chromosome-scale assembly of the giantPleurodeles waltlgenome.</title>
        <authorList>
            <person name="Brown T."/>
            <person name="Elewa A."/>
            <person name="Iarovenko S."/>
            <person name="Subramanian E."/>
            <person name="Araus A.J."/>
            <person name="Petzold A."/>
            <person name="Susuki M."/>
            <person name="Suzuki K.-i.T."/>
            <person name="Hayashi T."/>
            <person name="Toyoda A."/>
            <person name="Oliveira C."/>
            <person name="Osipova E."/>
            <person name="Leigh N.D."/>
            <person name="Simon A."/>
            <person name="Yun M.H."/>
        </authorList>
    </citation>
    <scope>NUCLEOTIDE SEQUENCE</scope>
    <source>
        <strain evidence="1">20211129_DDA</strain>
        <tissue evidence="1">Liver</tissue>
    </source>
</reference>
<evidence type="ECO:0000313" key="2">
    <source>
        <dbReference type="Proteomes" id="UP001066276"/>
    </source>
</evidence>
<accession>A0AAV7RLB3</accession>
<sequence length="192" mass="22160">MYGIRKHLDQELTQQEDVLTALQCQIDNGDASDSACLKVRGRIVELCDRLDSYVRRYYRQGLYRDGDHLGRMLAWLLRRERPVPIIQILRGPSGEMILGQLRVNLHLQEHLRALYSAPCAVDVTRIGEYLDGLWLPRLTETHSEELEGEVSLDDLVEALGEMTESYFRLPGTYIVPRDRFPFGSVLRFLDRG</sequence>
<dbReference type="Proteomes" id="UP001066276">
    <property type="component" value="Chromosome 5"/>
</dbReference>
<dbReference type="EMBL" id="JANPWB010000009">
    <property type="protein sequence ID" value="KAJ1151638.1"/>
    <property type="molecule type" value="Genomic_DNA"/>
</dbReference>
<evidence type="ECO:0000313" key="1">
    <source>
        <dbReference type="EMBL" id="KAJ1151638.1"/>
    </source>
</evidence>
<keyword evidence="2" id="KW-1185">Reference proteome</keyword>
<protein>
    <submittedName>
        <fullName evidence="1">Uncharacterized protein</fullName>
    </submittedName>
</protein>
<name>A0AAV7RLB3_PLEWA</name>
<comment type="caution">
    <text evidence="1">The sequence shown here is derived from an EMBL/GenBank/DDBJ whole genome shotgun (WGS) entry which is preliminary data.</text>
</comment>
<proteinExistence type="predicted"/>
<dbReference type="AlphaFoldDB" id="A0AAV7RLB3"/>
<gene>
    <name evidence="1" type="ORF">NDU88_004418</name>
</gene>